<evidence type="ECO:0000256" key="1">
    <source>
        <dbReference type="ARBA" id="ARBA00022448"/>
    </source>
</evidence>
<dbReference type="InterPro" id="IPR003439">
    <property type="entry name" value="ABC_transporter-like_ATP-bd"/>
</dbReference>
<keyword evidence="2" id="KW-0547">Nucleotide-binding</keyword>
<dbReference type="Pfam" id="PF12399">
    <property type="entry name" value="BCA_ABC_TP_C"/>
    <property type="match status" value="1"/>
</dbReference>
<sequence length="248" mass="26423">MAAVNPLLSTNALSRSFGGLKAVEKVDFSLPEGQTRAIIGPNGAGKTTFVSLVCGRVVPSSGTVVFDGSDISRMPAHKRVRAGIAYTFQITSIFANLTVFDNVALAVQRRLLGDRQNGLSSRLLLKHGLDALEKVGLGSYAEALAGNLAYGHQRLLEVAMGLALKPRLLILDEPTQGLSDGEIESFIALVREIGSEATVLLIEHNMDVVMALAERITVMEQGRILAEGTPDEIRADKAVQRAYLGGDA</sequence>
<dbReference type="Proteomes" id="UP001342418">
    <property type="component" value="Chromosome"/>
</dbReference>
<dbReference type="InterPro" id="IPR051120">
    <property type="entry name" value="ABC_AA/LPS_Transport"/>
</dbReference>
<protein>
    <submittedName>
        <fullName evidence="5">Lipopolysaccharide export system ATP-binding protein LptB</fullName>
        <ecNumber evidence="5">3.6.3.-</ecNumber>
    </submittedName>
</protein>
<dbReference type="Pfam" id="PF00005">
    <property type="entry name" value="ABC_tran"/>
    <property type="match status" value="1"/>
</dbReference>
<keyword evidence="3 5" id="KW-0067">ATP-binding</keyword>
<dbReference type="SMART" id="SM00382">
    <property type="entry name" value="AAA"/>
    <property type="match status" value="1"/>
</dbReference>
<feature type="domain" description="ABC transporter" evidence="4">
    <location>
        <begin position="8"/>
        <end position="246"/>
    </location>
</feature>
<evidence type="ECO:0000259" key="4">
    <source>
        <dbReference type="PROSITE" id="PS50893"/>
    </source>
</evidence>
<accession>A0ABY5MJW9</accession>
<gene>
    <name evidence="5" type="primary">lptB_4</name>
    <name evidence="5" type="ORF">NTH_02013</name>
</gene>
<reference evidence="5 6" key="1">
    <citation type="submission" date="2018-07" db="EMBL/GenBank/DDBJ databases">
        <title>Genome sequence of Nitratireductor thuwali#1536.</title>
        <authorList>
            <person name="Michoud G."/>
            <person name="Merlino G."/>
            <person name="Sefrji F.O."/>
            <person name="Daffonchio D."/>
        </authorList>
    </citation>
    <scope>NUCLEOTIDE SEQUENCE [LARGE SCALE GENOMIC DNA]</scope>
    <source>
        <strain evidence="6">Nit1536</strain>
    </source>
</reference>
<evidence type="ECO:0000256" key="2">
    <source>
        <dbReference type="ARBA" id="ARBA00022741"/>
    </source>
</evidence>
<dbReference type="InterPro" id="IPR032823">
    <property type="entry name" value="BCA_ABC_TP_C"/>
</dbReference>
<proteinExistence type="predicted"/>
<evidence type="ECO:0000313" key="5">
    <source>
        <dbReference type="EMBL" id="UUP17544.1"/>
    </source>
</evidence>
<dbReference type="InterPro" id="IPR027417">
    <property type="entry name" value="P-loop_NTPase"/>
</dbReference>
<evidence type="ECO:0000313" key="6">
    <source>
        <dbReference type="Proteomes" id="UP001342418"/>
    </source>
</evidence>
<dbReference type="RefSeq" id="WP_338529864.1">
    <property type="nucleotide sequence ID" value="NZ_CP030941.1"/>
</dbReference>
<dbReference type="EC" id="3.6.3.-" evidence="5"/>
<dbReference type="GO" id="GO:0005524">
    <property type="term" value="F:ATP binding"/>
    <property type="evidence" value="ECO:0007669"/>
    <property type="project" value="UniProtKB-KW"/>
</dbReference>
<evidence type="ECO:0000256" key="3">
    <source>
        <dbReference type="ARBA" id="ARBA00022840"/>
    </source>
</evidence>
<dbReference type="EMBL" id="CP030941">
    <property type="protein sequence ID" value="UUP17544.1"/>
    <property type="molecule type" value="Genomic_DNA"/>
</dbReference>
<dbReference type="PANTHER" id="PTHR45772">
    <property type="entry name" value="CONSERVED COMPONENT OF ABC TRANSPORTER FOR NATURAL AMINO ACIDS-RELATED"/>
    <property type="match status" value="1"/>
</dbReference>
<dbReference type="SUPFAM" id="SSF52540">
    <property type="entry name" value="P-loop containing nucleoside triphosphate hydrolases"/>
    <property type="match status" value="1"/>
</dbReference>
<keyword evidence="1" id="KW-0813">Transport</keyword>
<dbReference type="GO" id="GO:0016787">
    <property type="term" value="F:hydrolase activity"/>
    <property type="evidence" value="ECO:0007669"/>
    <property type="project" value="UniProtKB-KW"/>
</dbReference>
<keyword evidence="5" id="KW-0378">Hydrolase</keyword>
<dbReference type="PROSITE" id="PS50893">
    <property type="entry name" value="ABC_TRANSPORTER_2"/>
    <property type="match status" value="1"/>
</dbReference>
<dbReference type="PANTHER" id="PTHR45772:SF3">
    <property type="entry name" value="ABC TRANSPORTER ATP-BINDING PROTEIN"/>
    <property type="match status" value="1"/>
</dbReference>
<dbReference type="Gene3D" id="3.40.50.300">
    <property type="entry name" value="P-loop containing nucleotide triphosphate hydrolases"/>
    <property type="match status" value="1"/>
</dbReference>
<dbReference type="InterPro" id="IPR003593">
    <property type="entry name" value="AAA+_ATPase"/>
</dbReference>
<keyword evidence="6" id="KW-1185">Reference proteome</keyword>
<organism evidence="5 6">
    <name type="scientific">Nitratireductor thuwali</name>
    <dbReference type="NCBI Taxonomy" id="2267699"/>
    <lineage>
        <taxon>Bacteria</taxon>
        <taxon>Pseudomonadati</taxon>
        <taxon>Pseudomonadota</taxon>
        <taxon>Alphaproteobacteria</taxon>
        <taxon>Hyphomicrobiales</taxon>
        <taxon>Phyllobacteriaceae</taxon>
        <taxon>Nitratireductor</taxon>
    </lineage>
</organism>
<name>A0ABY5MJW9_9HYPH</name>
<dbReference type="CDD" id="cd03219">
    <property type="entry name" value="ABC_Mj1267_LivG_branched"/>
    <property type="match status" value="1"/>
</dbReference>